<proteinExistence type="predicted"/>
<reference evidence="1" key="1">
    <citation type="submission" date="2020-04" db="EMBL/GenBank/DDBJ databases">
        <authorList>
            <person name="Chiriac C."/>
            <person name="Salcher M."/>
            <person name="Ghai R."/>
            <person name="Kavagutti S V."/>
        </authorList>
    </citation>
    <scope>NUCLEOTIDE SEQUENCE</scope>
</reference>
<name>A0A6J5LWJ0_9CAUD</name>
<accession>A0A6J5LWJ0</accession>
<dbReference type="EMBL" id="LR796341">
    <property type="protein sequence ID" value="CAB4138202.1"/>
    <property type="molecule type" value="Genomic_DNA"/>
</dbReference>
<protein>
    <submittedName>
        <fullName evidence="1">Uncharacterized protein</fullName>
    </submittedName>
</protein>
<gene>
    <name evidence="1" type="ORF">UFOVP328_395</name>
</gene>
<sequence>MSVPLDRLYHMLDDVSGDDILIYRFAPHGSKKIEDISPLKKYLEQLSWLKVMTQPSIIFHDQEPLFYDFYSSETIWYNYQNKDTPVARCRIPEYQQMIKNMHIRSQILYPLNWYDKILLGHSEKNSKNLDLYEQNGFIGVYWWSHAVIARDWFRYAEYDQQLAPNFDNISQDFLIYNRAWSGTREYRLTFADLLVDQQVVAHCKTSFAQWDSGVKYTDHQYANPKLQIQRDDLEQYFESNNTKATASADYVAEDYQQCAIEVVLETLFDDTRLHLTEKILRPIACGRPFMLAGTPGSLRYLRSYGFTTFGQYIDESYDDIVDPQERLKKIVAEMKRIAQLDSQSKLRLWQNLYSIAEQNKQMFFSNHWYDSIIREYQSNLTQALSQLENHRTGRYWKTMMDITQQYPEVKQELAEITTRKNIAGDINQLNYLLGILQ</sequence>
<evidence type="ECO:0000313" key="1">
    <source>
        <dbReference type="EMBL" id="CAB4138202.1"/>
    </source>
</evidence>
<organism evidence="1">
    <name type="scientific">uncultured Caudovirales phage</name>
    <dbReference type="NCBI Taxonomy" id="2100421"/>
    <lineage>
        <taxon>Viruses</taxon>
        <taxon>Duplodnaviria</taxon>
        <taxon>Heunggongvirae</taxon>
        <taxon>Uroviricota</taxon>
        <taxon>Caudoviricetes</taxon>
        <taxon>Peduoviridae</taxon>
        <taxon>Maltschvirus</taxon>
        <taxon>Maltschvirus maltsch</taxon>
    </lineage>
</organism>